<evidence type="ECO:0000256" key="2">
    <source>
        <dbReference type="SAM" id="MobiDB-lite"/>
    </source>
</evidence>
<feature type="compositionally biased region" description="Basic and acidic residues" evidence="2">
    <location>
        <begin position="171"/>
        <end position="196"/>
    </location>
</feature>
<evidence type="ECO:0000313" key="3">
    <source>
        <dbReference type="EMBL" id="CAH1392085.1"/>
    </source>
</evidence>
<proteinExistence type="predicted"/>
<sequence length="370" mass="42234">MHSKVVIGDKTVRKRYIKGTNKIKTPIAQSVEAIGHNKYTTSVSQNCETKLSSVKIRKHSTCQISDSKTTLYTNMKKLLETKYKKITSSTSSREKLSPGKSRYDPKIYNLTKVKEKTPFFRNPVKKISSTSASNTVDSRNALKEDTYLSNEESLPSDTLGSKTETNFQKSDPLKNDEMKTTTEKAEETSIKKKKTDEESLLRDKNLIKNKDSKLSVNSTKGQGKHKKYKISKRLASLAQHKELPIPVKKDLAFKPFKVPKRALLFRATPRILELAKPVPKLPPVDILPPEKVFTVKKRSLKARCSKRISELAFPVLRREDFRIKAEYPFATKRRSLRAKCTKRVKELAKPLPRRCRTPIRKLFNDDGPEG</sequence>
<dbReference type="InterPro" id="IPR042401">
    <property type="entry name" value="SPMAP2-like"/>
</dbReference>
<dbReference type="InterPro" id="IPR006623">
    <property type="entry name" value="THEG"/>
</dbReference>
<protein>
    <submittedName>
        <fullName evidence="3">Uncharacterized protein</fullName>
    </submittedName>
</protein>
<feature type="compositionally biased region" description="Polar residues" evidence="2">
    <location>
        <begin position="147"/>
        <end position="169"/>
    </location>
</feature>
<reference evidence="3" key="1">
    <citation type="submission" date="2022-01" db="EMBL/GenBank/DDBJ databases">
        <authorList>
            <person name="King R."/>
        </authorList>
    </citation>
    <scope>NUCLEOTIDE SEQUENCE</scope>
</reference>
<dbReference type="Pfam" id="PF14912">
    <property type="entry name" value="THEG"/>
    <property type="match status" value="2"/>
</dbReference>
<keyword evidence="1" id="KW-0677">Repeat</keyword>
<gene>
    <name evidence="3" type="ORF">NEZAVI_LOCUS2971</name>
</gene>
<feature type="compositionally biased region" description="Polar residues" evidence="2">
    <location>
        <begin position="128"/>
        <end position="138"/>
    </location>
</feature>
<accession>A0A9P0H359</accession>
<organism evidence="3 4">
    <name type="scientific">Nezara viridula</name>
    <name type="common">Southern green stink bug</name>
    <name type="synonym">Cimex viridulus</name>
    <dbReference type="NCBI Taxonomy" id="85310"/>
    <lineage>
        <taxon>Eukaryota</taxon>
        <taxon>Metazoa</taxon>
        <taxon>Ecdysozoa</taxon>
        <taxon>Arthropoda</taxon>
        <taxon>Hexapoda</taxon>
        <taxon>Insecta</taxon>
        <taxon>Pterygota</taxon>
        <taxon>Neoptera</taxon>
        <taxon>Paraneoptera</taxon>
        <taxon>Hemiptera</taxon>
        <taxon>Heteroptera</taxon>
        <taxon>Panheteroptera</taxon>
        <taxon>Pentatomomorpha</taxon>
        <taxon>Pentatomoidea</taxon>
        <taxon>Pentatomidae</taxon>
        <taxon>Pentatominae</taxon>
        <taxon>Nezara</taxon>
    </lineage>
</organism>
<dbReference type="AlphaFoldDB" id="A0A9P0H359"/>
<evidence type="ECO:0000313" key="4">
    <source>
        <dbReference type="Proteomes" id="UP001152798"/>
    </source>
</evidence>
<name>A0A9P0H359_NEZVI</name>
<dbReference type="PANTHER" id="PTHR15901:SF16">
    <property type="entry name" value="TESTICULAR HAPLOID EXPRESSED GENE PROTEIN"/>
    <property type="match status" value="1"/>
</dbReference>
<feature type="region of interest" description="Disordered" evidence="2">
    <location>
        <begin position="128"/>
        <end position="196"/>
    </location>
</feature>
<dbReference type="PANTHER" id="PTHR15901">
    <property type="entry name" value="TESTICULAR HAPLOID EXPRESSED GENE PROTEIN"/>
    <property type="match status" value="1"/>
</dbReference>
<dbReference type="EMBL" id="OV725077">
    <property type="protein sequence ID" value="CAH1392085.1"/>
    <property type="molecule type" value="Genomic_DNA"/>
</dbReference>
<evidence type="ECO:0000256" key="1">
    <source>
        <dbReference type="ARBA" id="ARBA00022737"/>
    </source>
</evidence>
<dbReference type="Proteomes" id="UP001152798">
    <property type="component" value="Chromosome 1"/>
</dbReference>
<dbReference type="SMART" id="SM00705">
    <property type="entry name" value="THEG"/>
    <property type="match status" value="4"/>
</dbReference>
<keyword evidence="4" id="KW-1185">Reference proteome</keyword>